<dbReference type="OrthoDB" id="9775513at2"/>
<dbReference type="EMBL" id="PXYG01000004">
    <property type="protein sequence ID" value="PSJ45130.1"/>
    <property type="molecule type" value="Genomic_DNA"/>
</dbReference>
<dbReference type="Proteomes" id="UP000240243">
    <property type="component" value="Unassembled WGS sequence"/>
</dbReference>
<dbReference type="InterPro" id="IPR010129">
    <property type="entry name" value="T1SS_HlyD"/>
</dbReference>
<keyword evidence="14" id="KW-1185">Reference proteome</keyword>
<dbReference type="Pfam" id="PF25994">
    <property type="entry name" value="HH_AprE"/>
    <property type="match status" value="1"/>
</dbReference>
<evidence type="ECO:0000313" key="14">
    <source>
        <dbReference type="Proteomes" id="UP000240243"/>
    </source>
</evidence>
<evidence type="ECO:0000256" key="9">
    <source>
        <dbReference type="RuleBase" id="RU365093"/>
    </source>
</evidence>
<feature type="domain" description="AprE-like long alpha-helical hairpin" evidence="11">
    <location>
        <begin position="104"/>
        <end position="292"/>
    </location>
</feature>
<evidence type="ECO:0000256" key="4">
    <source>
        <dbReference type="ARBA" id="ARBA00022475"/>
    </source>
</evidence>
<comment type="subcellular location">
    <subcellularLocation>
        <location evidence="1 9">Cell inner membrane</location>
        <topology evidence="1 9">Single-pass membrane protein</topology>
    </subcellularLocation>
</comment>
<evidence type="ECO:0000256" key="7">
    <source>
        <dbReference type="ARBA" id="ARBA00022989"/>
    </source>
</evidence>
<sequence>MIMATNQYYLPAVKDPAEVLDVDVKRPVRYGLLLILLGFGGFLGWSGLAPLDAGIVSSATVNVTNNRKTIQHLTGGYVDAILVREGQRVTRGQELLRLDATQATAEQGVVSTQYIIARTVEDRLQAERDGLDDVYFDPALLQRFAGDPRLESATTLQRQLFFTRRNALNGEMNILNEKLSGAEERVKGLEQILSIRQGQLSNYRQELSGVRTLAAEGYVPRNRLLELERSAAEINSSRAENLTEMGRTRSEIAELKLQMLQLKQKYHQEVESRLTDQQKETASLFDRLRALDYQVNHTVIRSPIDGFVLGLNVSTVGGVIQSGEQIMDIVPENEPLQVDAMIPVQGIDRLEPGLPVDIAFPAFNHAQTPNIPGQVITVSADRLMDKDSGQPYYLAEVEVLPEGMELLGSNRIRAGMPATVTIKTGERSLLSYLMKPLLDRVDKAFKEQ</sequence>
<evidence type="ECO:0000256" key="3">
    <source>
        <dbReference type="ARBA" id="ARBA00022448"/>
    </source>
</evidence>
<evidence type="ECO:0000256" key="6">
    <source>
        <dbReference type="ARBA" id="ARBA00022692"/>
    </source>
</evidence>
<keyword evidence="3 9" id="KW-0813">Transport</keyword>
<dbReference type="GO" id="GO:0005886">
    <property type="term" value="C:plasma membrane"/>
    <property type="evidence" value="ECO:0007669"/>
    <property type="project" value="UniProtKB-SubCell"/>
</dbReference>
<keyword evidence="6 9" id="KW-0812">Transmembrane</keyword>
<keyword evidence="7 9" id="KW-1133">Transmembrane helix</keyword>
<evidence type="ECO:0000313" key="13">
    <source>
        <dbReference type="EMBL" id="PSJ45130.1"/>
    </source>
</evidence>
<evidence type="ECO:0000256" key="1">
    <source>
        <dbReference type="ARBA" id="ARBA00004377"/>
    </source>
</evidence>
<dbReference type="InterPro" id="IPR006144">
    <property type="entry name" value="Secretion_HlyD_CS"/>
</dbReference>
<evidence type="ECO:0000259" key="12">
    <source>
        <dbReference type="Pfam" id="PF26002"/>
    </source>
</evidence>
<keyword evidence="10" id="KW-0175">Coiled coil</keyword>
<feature type="coiled-coil region" evidence="10">
    <location>
        <begin position="165"/>
        <end position="192"/>
    </location>
</feature>
<feature type="coiled-coil region" evidence="10">
    <location>
        <begin position="245"/>
        <end position="272"/>
    </location>
</feature>
<accession>A0A2P7R4J1</accession>
<evidence type="ECO:0000256" key="5">
    <source>
        <dbReference type="ARBA" id="ARBA00022519"/>
    </source>
</evidence>
<keyword evidence="8 9" id="KW-0472">Membrane</keyword>
<keyword evidence="5 9" id="KW-0997">Cell inner membrane</keyword>
<feature type="domain" description="AprE-like beta-barrel" evidence="12">
    <location>
        <begin position="337"/>
        <end position="425"/>
    </location>
</feature>
<dbReference type="PANTHER" id="PTHR30386">
    <property type="entry name" value="MEMBRANE FUSION SUBUNIT OF EMRAB-TOLC MULTIDRUG EFFLUX PUMP"/>
    <property type="match status" value="1"/>
</dbReference>
<dbReference type="GO" id="GO:0009306">
    <property type="term" value="P:protein secretion"/>
    <property type="evidence" value="ECO:0007669"/>
    <property type="project" value="InterPro"/>
</dbReference>
<reference evidence="13 14" key="1">
    <citation type="submission" date="2018-03" db="EMBL/GenBank/DDBJ databases">
        <title>The draft genome of Zobellella sp. 59N8.</title>
        <authorList>
            <person name="Liu L."/>
            <person name="Li L."/>
            <person name="Zhang X."/>
            <person name="Liang L."/>
            <person name="Wang T."/>
        </authorList>
    </citation>
    <scope>NUCLEOTIDE SEQUENCE [LARGE SCALE GENOMIC DNA]</scope>
    <source>
        <strain evidence="13 14">59N8</strain>
    </source>
</reference>
<proteinExistence type="inferred from homology"/>
<dbReference type="PANTHER" id="PTHR30386:SF17">
    <property type="entry name" value="ALKALINE PROTEASE SECRETION PROTEIN APRE"/>
    <property type="match status" value="1"/>
</dbReference>
<feature type="transmembrane region" description="Helical" evidence="9">
    <location>
        <begin position="30"/>
        <end position="48"/>
    </location>
</feature>
<evidence type="ECO:0000256" key="8">
    <source>
        <dbReference type="ARBA" id="ARBA00023136"/>
    </source>
</evidence>
<name>A0A2P7R4J1_9GAMM</name>
<dbReference type="PRINTS" id="PR01490">
    <property type="entry name" value="RTXTOXIND"/>
</dbReference>
<dbReference type="InterPro" id="IPR058982">
    <property type="entry name" value="Beta-barrel_AprE"/>
</dbReference>
<dbReference type="Gene3D" id="2.40.50.100">
    <property type="match status" value="1"/>
</dbReference>
<evidence type="ECO:0000259" key="11">
    <source>
        <dbReference type="Pfam" id="PF25994"/>
    </source>
</evidence>
<dbReference type="PROSITE" id="PS00543">
    <property type="entry name" value="HLYD_FAMILY"/>
    <property type="match status" value="1"/>
</dbReference>
<evidence type="ECO:0000256" key="10">
    <source>
        <dbReference type="SAM" id="Coils"/>
    </source>
</evidence>
<organism evidence="13 14">
    <name type="scientific">Zobellella endophytica</name>
    <dbReference type="NCBI Taxonomy" id="2116700"/>
    <lineage>
        <taxon>Bacteria</taxon>
        <taxon>Pseudomonadati</taxon>
        <taxon>Pseudomonadota</taxon>
        <taxon>Gammaproteobacteria</taxon>
        <taxon>Aeromonadales</taxon>
        <taxon>Aeromonadaceae</taxon>
        <taxon>Zobellella</taxon>
    </lineage>
</organism>
<dbReference type="Gene3D" id="2.40.30.170">
    <property type="match status" value="1"/>
</dbReference>
<dbReference type="AlphaFoldDB" id="A0A2P7R4J1"/>
<protein>
    <recommendedName>
        <fullName evidence="9">Membrane fusion protein (MFP) family protein</fullName>
    </recommendedName>
</protein>
<dbReference type="InterPro" id="IPR050739">
    <property type="entry name" value="MFP"/>
</dbReference>
<keyword evidence="4 9" id="KW-1003">Cell membrane</keyword>
<dbReference type="InterPro" id="IPR058781">
    <property type="entry name" value="HH_AprE-like"/>
</dbReference>
<comment type="caution">
    <text evidence="13">The sequence shown here is derived from an EMBL/GenBank/DDBJ whole genome shotgun (WGS) entry which is preliminary data.</text>
</comment>
<gene>
    <name evidence="13" type="ORF">C7H85_10665</name>
</gene>
<dbReference type="Pfam" id="PF26002">
    <property type="entry name" value="Beta-barrel_AprE"/>
    <property type="match status" value="1"/>
</dbReference>
<dbReference type="NCBIfam" id="TIGR01843">
    <property type="entry name" value="type_I_hlyD"/>
    <property type="match status" value="1"/>
</dbReference>
<comment type="similarity">
    <text evidence="2 9">Belongs to the membrane fusion protein (MFP) (TC 8.A.1) family.</text>
</comment>
<evidence type="ECO:0000256" key="2">
    <source>
        <dbReference type="ARBA" id="ARBA00009477"/>
    </source>
</evidence>